<dbReference type="InterPro" id="IPR051164">
    <property type="entry name" value="NmrA-like_oxidored"/>
</dbReference>
<proteinExistence type="inferred from homology"/>
<dbReference type="HOGENOM" id="CLU_007383_8_2_1"/>
<evidence type="ECO:0000313" key="9">
    <source>
        <dbReference type="EMBL" id="ETS74814.1"/>
    </source>
</evidence>
<evidence type="ECO:0000256" key="3">
    <source>
        <dbReference type="ARBA" id="ARBA00006328"/>
    </source>
</evidence>
<dbReference type="GeneID" id="19278311"/>
<name>W3WM31_PESFW</name>
<evidence type="ECO:0000256" key="2">
    <source>
        <dbReference type="ARBA" id="ARBA00004556"/>
    </source>
</evidence>
<dbReference type="Gene3D" id="3.90.25.10">
    <property type="entry name" value="UDP-galactose 4-epimerase, domain 1"/>
    <property type="match status" value="1"/>
</dbReference>
<dbReference type="GO" id="GO:0048471">
    <property type="term" value="C:perinuclear region of cytoplasm"/>
    <property type="evidence" value="ECO:0007669"/>
    <property type="project" value="UniProtKB-SubCell"/>
</dbReference>
<comment type="subcellular location">
    <subcellularLocation>
        <location evidence="2">Cytoplasm</location>
        <location evidence="2">Perinuclear region</location>
    </subcellularLocation>
    <subcellularLocation>
        <location evidence="1">Nucleus</location>
    </subcellularLocation>
</comment>
<dbReference type="AlphaFoldDB" id="W3WM31"/>
<evidence type="ECO:0000256" key="4">
    <source>
        <dbReference type="ARBA" id="ARBA00022490"/>
    </source>
</evidence>
<evidence type="ECO:0000256" key="7">
    <source>
        <dbReference type="ARBA" id="ARBA00040296"/>
    </source>
</evidence>
<evidence type="ECO:0000313" key="10">
    <source>
        <dbReference type="Proteomes" id="UP000030651"/>
    </source>
</evidence>
<gene>
    <name evidence="9" type="ORF">PFICI_13298</name>
</gene>
<evidence type="ECO:0000256" key="5">
    <source>
        <dbReference type="ARBA" id="ARBA00022857"/>
    </source>
</evidence>
<sequence>MSGKKIITVFGATGNQGGGVVDTFLNDPKLKNDWAVRGITRDVNKESSKKLAAQGVEVVTADINDKASIVKAISGSYAVFAVTNYWEHLDMELEIRQGKNIADAAKEADIKLLIWSSLYNIKKLSNGVLSEVYHFDSKALVEDYIRELGIPATFFMPGFYMTNLPGGMFRPSPPDNAWTLGLPIPASSIFPLYYPGDTGKYIKAAVLHESKVLGKRILGATEYLTGQEIVEGFRRAFAGTEAAASARYYEVPAEQFRGFLASTG</sequence>
<dbReference type="OrthoDB" id="300709at2759"/>
<dbReference type="SUPFAM" id="SSF51735">
    <property type="entry name" value="NAD(P)-binding Rossmann-fold domains"/>
    <property type="match status" value="1"/>
</dbReference>
<dbReference type="InParanoid" id="W3WM31"/>
<dbReference type="InterPro" id="IPR008030">
    <property type="entry name" value="NmrA-like"/>
</dbReference>
<organism evidence="9 10">
    <name type="scientific">Pestalotiopsis fici (strain W106-1 / CGMCC3.15140)</name>
    <dbReference type="NCBI Taxonomy" id="1229662"/>
    <lineage>
        <taxon>Eukaryota</taxon>
        <taxon>Fungi</taxon>
        <taxon>Dikarya</taxon>
        <taxon>Ascomycota</taxon>
        <taxon>Pezizomycotina</taxon>
        <taxon>Sordariomycetes</taxon>
        <taxon>Xylariomycetidae</taxon>
        <taxon>Amphisphaeriales</taxon>
        <taxon>Sporocadaceae</taxon>
        <taxon>Pestalotiopsis</taxon>
    </lineage>
</organism>
<dbReference type="CDD" id="cd05251">
    <property type="entry name" value="NmrA_like_SDR_a"/>
    <property type="match status" value="1"/>
</dbReference>
<dbReference type="GO" id="GO:0005634">
    <property type="term" value="C:nucleus"/>
    <property type="evidence" value="ECO:0007669"/>
    <property type="project" value="UniProtKB-SubCell"/>
</dbReference>
<dbReference type="Proteomes" id="UP000030651">
    <property type="component" value="Unassembled WGS sequence"/>
</dbReference>
<dbReference type="eggNOG" id="ENOG502QQEA">
    <property type="taxonomic scope" value="Eukaryota"/>
</dbReference>
<dbReference type="OMA" id="PHEMFTA"/>
<dbReference type="EMBL" id="KI912119">
    <property type="protein sequence ID" value="ETS74814.1"/>
    <property type="molecule type" value="Genomic_DNA"/>
</dbReference>
<dbReference type="PANTHER" id="PTHR42748">
    <property type="entry name" value="NITROGEN METABOLITE REPRESSION PROTEIN NMRA FAMILY MEMBER"/>
    <property type="match status" value="1"/>
</dbReference>
<dbReference type="RefSeq" id="XP_007840070.1">
    <property type="nucleotide sequence ID" value="XM_007841879.1"/>
</dbReference>
<dbReference type="InterPro" id="IPR036291">
    <property type="entry name" value="NAD(P)-bd_dom_sf"/>
</dbReference>
<comment type="similarity">
    <text evidence="3">Belongs to the NmrA-type oxidoreductase family.</text>
</comment>
<keyword evidence="10" id="KW-1185">Reference proteome</keyword>
<evidence type="ECO:0000256" key="1">
    <source>
        <dbReference type="ARBA" id="ARBA00004123"/>
    </source>
</evidence>
<dbReference type="STRING" id="1229662.W3WM31"/>
<dbReference type="FunFam" id="3.40.50.720:FF:000181">
    <property type="entry name" value="NmrA-like family domain-containing protein 1"/>
    <property type="match status" value="1"/>
</dbReference>
<evidence type="ECO:0000259" key="8">
    <source>
        <dbReference type="Pfam" id="PF05368"/>
    </source>
</evidence>
<keyword evidence="4" id="KW-0963">Cytoplasm</keyword>
<feature type="domain" description="NmrA-like" evidence="8">
    <location>
        <begin position="4"/>
        <end position="256"/>
    </location>
</feature>
<protein>
    <recommendedName>
        <fullName evidence="7">NmrA-like family domain-containing protein 1</fullName>
    </recommendedName>
</protein>
<dbReference type="PANTHER" id="PTHR42748:SF31">
    <property type="entry name" value="NMRA-LIKE DOMAIN-CONTAINING PROTEIN-RELATED"/>
    <property type="match status" value="1"/>
</dbReference>
<accession>W3WM31</accession>
<reference evidence="10" key="1">
    <citation type="journal article" date="2015" name="BMC Genomics">
        <title>Genomic and transcriptomic analysis of the endophytic fungus Pestalotiopsis fici reveals its lifestyle and high potential for synthesis of natural products.</title>
        <authorList>
            <person name="Wang X."/>
            <person name="Zhang X."/>
            <person name="Liu L."/>
            <person name="Xiang M."/>
            <person name="Wang W."/>
            <person name="Sun X."/>
            <person name="Che Y."/>
            <person name="Guo L."/>
            <person name="Liu G."/>
            <person name="Guo L."/>
            <person name="Wang C."/>
            <person name="Yin W.B."/>
            <person name="Stadler M."/>
            <person name="Zhang X."/>
            <person name="Liu X."/>
        </authorList>
    </citation>
    <scope>NUCLEOTIDE SEQUENCE [LARGE SCALE GENOMIC DNA]</scope>
    <source>
        <strain evidence="10">W106-1 / CGMCC3.15140</strain>
    </source>
</reference>
<keyword evidence="5" id="KW-0521">NADP</keyword>
<keyword evidence="6" id="KW-0539">Nucleus</keyword>
<dbReference type="KEGG" id="pfy:PFICI_13298"/>
<evidence type="ECO:0000256" key="6">
    <source>
        <dbReference type="ARBA" id="ARBA00023242"/>
    </source>
</evidence>
<dbReference type="Pfam" id="PF05368">
    <property type="entry name" value="NmrA"/>
    <property type="match status" value="1"/>
</dbReference>
<dbReference type="Gene3D" id="3.40.50.720">
    <property type="entry name" value="NAD(P)-binding Rossmann-like Domain"/>
    <property type="match status" value="1"/>
</dbReference>